<proteinExistence type="predicted"/>
<dbReference type="EMBL" id="LIZS01000016">
    <property type="protein sequence ID" value="KPJ53567.1"/>
    <property type="molecule type" value="Genomic_DNA"/>
</dbReference>
<name>A0A0S7WU89_UNCT6</name>
<evidence type="ECO:0000313" key="1">
    <source>
        <dbReference type="EMBL" id="KPJ53567.1"/>
    </source>
</evidence>
<comment type="caution">
    <text evidence="1">The sequence shown here is derived from an EMBL/GenBank/DDBJ whole genome shotgun (WGS) entry which is preliminary data.</text>
</comment>
<dbReference type="Proteomes" id="UP000052008">
    <property type="component" value="Unassembled WGS sequence"/>
</dbReference>
<accession>A0A0S7WU89</accession>
<protein>
    <recommendedName>
        <fullName evidence="3">Gingipain domain-containing protein</fullName>
    </recommendedName>
</protein>
<evidence type="ECO:0008006" key="3">
    <source>
        <dbReference type="Google" id="ProtNLM"/>
    </source>
</evidence>
<sequence length="378" mass="40990">MQELVLTARSNLVAKYGEGVIGALERILGRGAGGGPERQLLFIDDERYVRPLGVAPVRSIEPEAIKRLLDRLDASLDRRGELPVHYCILGGDDIVPFYRLPNPTLDGDEIVLSDNPYASRDDEFLVPERSLGRLPDGVLSGSGAGDPRRWLAVIEQSLGPVETRCPASTDRAEAFGCSASVWKDSSRVVFSVIGEPDDLRISPPLTRENFSPTWLAARRWLYFNLHGLPDRPGWYGQAAPDDPPEYPAYPCLIDPTQIGRASGAVIASEACYGANVVGEDHATSLALAFLDAGARGFVGSTATSYGPARPPPSEADLLVAGFLRWASAGMSLGQAFLRAKVEFAETMLERQGFLDADDRKTLLEFVLFADPIFVVSSD</sequence>
<dbReference type="AlphaFoldDB" id="A0A0S7WU89"/>
<organism evidence="1 2">
    <name type="scientific">candidate division TA06 bacterium DG_24</name>
    <dbReference type="NCBI Taxonomy" id="1703770"/>
    <lineage>
        <taxon>Bacteria</taxon>
        <taxon>Bacteria division TA06</taxon>
    </lineage>
</organism>
<reference evidence="1 2" key="1">
    <citation type="journal article" date="2015" name="Microbiome">
        <title>Genomic resolution of linkages in carbon, nitrogen, and sulfur cycling among widespread estuary sediment bacteria.</title>
        <authorList>
            <person name="Baker B.J."/>
            <person name="Lazar C.S."/>
            <person name="Teske A.P."/>
            <person name="Dick G.J."/>
        </authorList>
    </citation>
    <scope>NUCLEOTIDE SEQUENCE [LARGE SCALE GENOMIC DNA]</scope>
    <source>
        <strain evidence="1">DG_24</strain>
    </source>
</reference>
<evidence type="ECO:0000313" key="2">
    <source>
        <dbReference type="Proteomes" id="UP000052008"/>
    </source>
</evidence>
<gene>
    <name evidence="1" type="ORF">AMJ39_04130</name>
</gene>
<dbReference type="STRING" id="1703770.AMJ39_04130"/>